<dbReference type="PANTHER" id="PTHR43382:SF2">
    <property type="entry name" value="BIFUNCTIONAL GLUTAMATE_PROLINE--TRNA LIGASE"/>
    <property type="match status" value="1"/>
</dbReference>
<dbReference type="Gene3D" id="3.40.50.800">
    <property type="entry name" value="Anticodon-binding domain"/>
    <property type="match status" value="1"/>
</dbReference>
<dbReference type="GO" id="GO:0004827">
    <property type="term" value="F:proline-tRNA ligase activity"/>
    <property type="evidence" value="ECO:0007669"/>
    <property type="project" value="InterPro"/>
</dbReference>
<dbReference type="InterPro" id="IPR002314">
    <property type="entry name" value="aa-tRNA-synt_IIb"/>
</dbReference>
<keyword evidence="4" id="KW-0648">Protein biosynthesis</keyword>
<dbReference type="SUPFAM" id="SSF52954">
    <property type="entry name" value="Class II aaRS ABD-related"/>
    <property type="match status" value="1"/>
</dbReference>
<keyword evidence="3" id="KW-0067">ATP-binding</keyword>
<dbReference type="EMBL" id="CAJEWN010000039">
    <property type="protein sequence ID" value="CAD2147372.1"/>
    <property type="molecule type" value="Genomic_DNA"/>
</dbReference>
<dbReference type="InterPro" id="IPR045864">
    <property type="entry name" value="aa-tRNA-synth_II/BPL/LPL"/>
</dbReference>
<dbReference type="SUPFAM" id="SSF64586">
    <property type="entry name" value="C-terminal domain of ProRS"/>
    <property type="match status" value="1"/>
</dbReference>
<dbReference type="GO" id="GO:0005737">
    <property type="term" value="C:cytoplasm"/>
    <property type="evidence" value="ECO:0007669"/>
    <property type="project" value="InterPro"/>
</dbReference>
<reference evidence="7 8" key="1">
    <citation type="submission" date="2020-08" db="EMBL/GenBank/DDBJ databases">
        <authorList>
            <person name="Koutsovoulos G."/>
            <person name="Danchin GJ E."/>
        </authorList>
    </citation>
    <scope>NUCLEOTIDE SEQUENCE [LARGE SCALE GENOMIC DNA]</scope>
</reference>
<dbReference type="InterPro" id="IPR016061">
    <property type="entry name" value="Pro-tRNA_ligase_II_C"/>
</dbReference>
<evidence type="ECO:0000259" key="6">
    <source>
        <dbReference type="PROSITE" id="PS50862"/>
    </source>
</evidence>
<dbReference type="Gene3D" id="3.30.110.30">
    <property type="entry name" value="C-terminal domain of ProRS"/>
    <property type="match status" value="1"/>
</dbReference>
<keyword evidence="5" id="KW-0030">Aminoacyl-tRNA synthetase</keyword>
<keyword evidence="2" id="KW-0547">Nucleotide-binding</keyword>
<organism evidence="7 8">
    <name type="scientific">Meloidogyne enterolobii</name>
    <name type="common">Root-knot nematode worm</name>
    <name type="synonym">Meloidogyne mayaguensis</name>
    <dbReference type="NCBI Taxonomy" id="390850"/>
    <lineage>
        <taxon>Eukaryota</taxon>
        <taxon>Metazoa</taxon>
        <taxon>Ecdysozoa</taxon>
        <taxon>Nematoda</taxon>
        <taxon>Chromadorea</taxon>
        <taxon>Rhabditida</taxon>
        <taxon>Tylenchina</taxon>
        <taxon>Tylenchomorpha</taxon>
        <taxon>Tylenchoidea</taxon>
        <taxon>Meloidogynidae</taxon>
        <taxon>Meloidogyninae</taxon>
        <taxon>Meloidogyne</taxon>
    </lineage>
</organism>
<proteinExistence type="predicted"/>
<evidence type="ECO:0000256" key="4">
    <source>
        <dbReference type="ARBA" id="ARBA00022917"/>
    </source>
</evidence>
<evidence type="ECO:0000256" key="3">
    <source>
        <dbReference type="ARBA" id="ARBA00022840"/>
    </source>
</evidence>
<keyword evidence="1" id="KW-0436">Ligase</keyword>
<dbReference type="Pfam" id="PF09180">
    <property type="entry name" value="ProRS-C_1"/>
    <property type="match status" value="1"/>
</dbReference>
<dbReference type="PANTHER" id="PTHR43382">
    <property type="entry name" value="PROLYL-TRNA SYNTHETASE"/>
    <property type="match status" value="1"/>
</dbReference>
<feature type="domain" description="Aminoacyl-transfer RNA synthetases class-II family profile" evidence="6">
    <location>
        <begin position="54"/>
        <end position="293"/>
    </location>
</feature>
<evidence type="ECO:0000256" key="1">
    <source>
        <dbReference type="ARBA" id="ARBA00022598"/>
    </source>
</evidence>
<dbReference type="AlphaFoldDB" id="A0A6V7U6B8"/>
<evidence type="ECO:0000256" key="2">
    <source>
        <dbReference type="ARBA" id="ARBA00022741"/>
    </source>
</evidence>
<comment type="caution">
    <text evidence="7">The sequence shown here is derived from an EMBL/GenBank/DDBJ whole genome shotgun (WGS) entry which is preliminary data.</text>
</comment>
<evidence type="ECO:0000313" key="7">
    <source>
        <dbReference type="EMBL" id="CAD2147372.1"/>
    </source>
</evidence>
<dbReference type="SUPFAM" id="SSF55681">
    <property type="entry name" value="Class II aaRS and biotin synthetases"/>
    <property type="match status" value="1"/>
</dbReference>
<dbReference type="InterPro" id="IPR006195">
    <property type="entry name" value="aa-tRNA-synth_II"/>
</dbReference>
<dbReference type="Proteomes" id="UP000580250">
    <property type="component" value="Unassembled WGS sequence"/>
</dbReference>
<dbReference type="GO" id="GO:0006433">
    <property type="term" value="P:prolyl-tRNA aminoacylation"/>
    <property type="evidence" value="ECO:0007669"/>
    <property type="project" value="InterPro"/>
</dbReference>
<dbReference type="InterPro" id="IPR036621">
    <property type="entry name" value="Anticodon-bd_dom_sf"/>
</dbReference>
<dbReference type="Gene3D" id="3.30.930.10">
    <property type="entry name" value="Bira Bifunctional Protein, Domain 2"/>
    <property type="match status" value="1"/>
</dbReference>
<dbReference type="Pfam" id="PF00587">
    <property type="entry name" value="tRNA-synt_2b"/>
    <property type="match status" value="1"/>
</dbReference>
<dbReference type="InterPro" id="IPR004499">
    <property type="entry name" value="Pro-tRNA-ligase_IIa_arc-type"/>
</dbReference>
<protein>
    <recommendedName>
        <fullName evidence="6">Aminoacyl-transfer RNA synthetases class-II family profile domain-containing protein</fullName>
    </recommendedName>
</protein>
<evidence type="ECO:0000313" key="8">
    <source>
        <dbReference type="Proteomes" id="UP000580250"/>
    </source>
</evidence>
<dbReference type="PROSITE" id="PS50862">
    <property type="entry name" value="AA_TRNA_LIGASE_II"/>
    <property type="match status" value="1"/>
</dbReference>
<name>A0A6V7U6B8_MELEN</name>
<dbReference type="InterPro" id="IPR017449">
    <property type="entry name" value="Pro-tRNA_synth_II"/>
</dbReference>
<dbReference type="OrthoDB" id="1350766at2759"/>
<dbReference type="GO" id="GO:0017101">
    <property type="term" value="C:aminoacyl-tRNA synthetase multienzyme complex"/>
    <property type="evidence" value="ECO:0007669"/>
    <property type="project" value="TreeGrafter"/>
</dbReference>
<gene>
    <name evidence="7" type="ORF">MENT_LOCUS8937</name>
</gene>
<dbReference type="GO" id="GO:0005524">
    <property type="term" value="F:ATP binding"/>
    <property type="evidence" value="ECO:0007669"/>
    <property type="project" value="UniProtKB-KW"/>
</dbReference>
<accession>A0A6V7U6B8</accession>
<evidence type="ECO:0000256" key="5">
    <source>
        <dbReference type="ARBA" id="ARBA00023146"/>
    </source>
</evidence>
<sequence>MSAKFGARLLNENLSLNVSKNVDFLGWYKQLVTKSELIDDYNLPGFYILRPWAFSIWESVQKYMGERFQEIGVKNISLPLFAPFMDKLEERYEDLFLNTYFLTHAGKDPIKHSIAIRPTSESLVYSDFGRWCRSWRDLPFRINHWSNALRCIENPIPFISSREFLLQEGYSGFANREESIDEVYKMLDIYNNIYSDLFAIPVLKGRRSEKGKLKGSDFSTSIQIIEPNNGIGIQAASSTNLGQNFSKKFSIYFDNPKNPGEKEYIWLTRYTLSIRSIGALVMTFGDDFGLILPPKLAPIQVVIIPVGLDNCRNEKDKFNLIKNIKLINEKLKESGLRAEMDIRKEIILDLRPNQNFVQTSNLPWILLDDHFSNPVFSIRGERLSDTIKSLFYYCTIKIFFFIFMFQMKTNLTIGRFLKGVPIQLEIGLENLISRQIPLNVRFYNEKCILCLDNLAGELKVLLKKIQSDMLKIKTKELNNCIEMCLDWELFISKLERYSILLSPFCGHLKCEESIESMLNSKGINSKLLNIPFEQPKDYFGKKCINPKCKEKVEFFALFGQSIC</sequence>